<sequence length="2997" mass="341117">MEYSTHVFIQQSPITEQNFESKLQDISDQITTNGCICSNVFAPFTNLAVQQAVVSSRHIAFLLQDGRICRVSFRIQADKIELNPTDTTKTKVKHVSSQITRSQSRQSIHRLNNFDRPTFENLVLSSNSSITPITNTNGQIDLLPQLQTGYPLNRQRHHLIRTARGRTGIIFGSRPIIPASNVPDELIEQVQVVLQGKSRNIILRELQRTNLDVNMAVNNLLARDNEGDEDFDDDYVGADLISLLDVNPHSEHPGIILESEFFDESDFPLRYSNIQRRVVSARIASSVNNISSSSSTINSTLGGEQATTNPSIVNSSTTVTSSTTSNDRDRKRTRYDPRWLDGSLREEIFNRIDRELKPDDLSIVKDSNIKINTSIRKDQSQHSTSNTTTNLTSSSSSQNPIIFSDQLQFWTDTNSNEIYPRFTHIACLYSELIAININGQLCQWNWHDDYPYQDYDNLQIKHSKTLILQLLNEKITNLSANLIRASILTETNRIATWIDESLGTQVNLKFQHSLQNFSSIRIIDIQTSPLYTIFRTDTNDLYWYGLLPYKPRKKLLERLKDKTRQKNRTNTQQQQQIITVGCSVCLISNPYYNQGAWAFYIHNGQPKLGQLMEQAWILSNTARFRIKTYDFITNKIRYENDDKSSLEMPPPPSPASSTCSVDSNTSFVSSLKRKKQHTNSTIGTNSFLTTIDDNDLNEQHSKIKDEEYWPLDEVIFIEDCRVAPIGKVMKIDGSLVLVKFPSQNNNDTNIDGNNLENCRILRKDDLLVIKGNQIPKTPDYSLSLSNAKRISLENGTLLTFSVDKDYLHTLQLRDTTIYYIMYEVGSNNGLCRSIRQNNLPLINNRQSLLSFINENKNFLHLYTLNSIDISHILIDSNHLIYPLIYNQDKTNIKDPQWKNLLPINYFSQGIIPLKINDNLNKNHIILNIMQIQKGILIPHILRYDIDKIRSILNDIEINKNYDLLKLILDEHIDGYRNIFHACVYISIPITNKEYLINDEQIQNETNNNLKRISFAIDFLHSQTNTDHNEVNSTRINNSSNINEQSINAWPPSTNESSTSTDVQSLSSPIMSPGSASNFYRSLSSGVTTNAGSLSPSYTSSKVQHLQNQVIQQQQNYSCGSMINSTSTIRSIRSNSNDFSVWSSCKYDEREKRLRAIKILRLLLDYSLFQDYLLSLLSFRNFEGQTPFMYAINTRAYHSALILFEYARKIAKHESSYEQSSSSSSSSVEFFLESSSFETIKLSYKNFLLRMIYPLTSINSDYSPLYTICTNDTCSFTWTGEEHISQAIFECKTCGLSGTLCCCSECAQTCHKGHDCRLKRTSPTAYCDCWELCKCKSLISGDQQKRFELFKLLLNEINLIEIKNLHYENLLLYLVQTVGRQIIEQQQFIRTSTTTILQQQARKTREQLLNNTSIITGLNPLTKKLQNQIISSGITNTNQNISNSIDLDTNIQMNNIPDHHLEPPQFCRRALELILTDWPSVKSMLLCGCPDDLDLTLIKMKETSSPISTSSPIMSTYNNENIFSLDEQQQTSQLDRFTYFLIVKCNTIKQINSTSKTSTTTTTTTTNDLLDILLNTLIREISNPINHDIAYYISSRFVRSVIRLFIILSLQITSDKTSTINSTIKRNITNSNLSSSSSTTLTIPQLILVQCKRVFQTLTIISVHALVQMADLLLSPVRHGIAKPIAMFNLLSTHTDILQSLDEIFNIDSEYYRAYQRYPNNNNNNNNNNTNENINEINIDLIEDDDNNSDNQSQHEINNSNTTTMTAIRENLSTNLSDNESEIELELLAESDTDNESNHSGLNTNTHRTSAITENEHMTLFSDDENNSESDDVDSVRSDSVLGEGDDTSQHEPMIFDDARDNLPITTTTSSGTTITNDRLVSISSTTSNNSIGLNTQTVNSTNNHLNVPRLTNRTAITGSMFVGDNPSRRHITPITTSTTSNINQPTSFQSFQQQTNNMSVNITNSLLARAFGILIRQITDLLVRWPSTLSASSLYHNVLTTTTTINEQNTFDTIQKEIEQCLLPSWQWFATIMDSFESQIRFGMTLSNLVHNENDTTLHGNRFLKNLIERTQIETKKKSTTNRTNNLSTNGKYKNKKQSTSHSILLNGSYEYLLTRWRFSIELFVKLFLDDVGNEPGSIINESSGFSAREQRFRHDMERFKNTNQKDIRFEAMERDRILLIQKTFRTLNSYYYRNQNINSSSSSSSSIPSLAVQRVKVTFKDEPGEGSGVARSFYASIAEAILSEEKLPNLELSTSSTTQTLSGSLSSSQSQQQRLTRERRTALATYLRSDRRSSSILLSSEARPFKLNLPSESTTTTTNNSESSIIEHWTPNKIKLGLSIYPKVAAIQPFHAEKITGMLLEGLPTLQLQRIINIDEDLRNRIDDAMNILTSSSNTRDIQQNDLSITNERLLNNNFTYDKQLNEYTPLFWQPDKKGVYAPRPGKYTPERLTAYRNVGRLIGLCLLQNELFPLPLCRHVIKYILNRSIRWHDLAFFDSMMYENLRRTAYDAEKNGSQYINDLHLTFSMTVTEKEGGETYDLIPNGSLKDVTYSNLYEFIKRYAEFRMIHLVEQSLRHLRLGVFDVLPSTSLDYLSPEDFRLLLNGTTNINITTLMTYTTFNDESGEINERINQFKKWFWSVLEKFNPIERQDLVYFWTGSPTLPASEGGFQPQPSVTIRPADDQHLPTANTCISRLYVPLYSSKTILKLKLQYAIKTKIFDMSGLDNVKRVIAVLSGKGGVGKSTVATQLALSLYSRNLRVGLLDVDLCGPSIPRMFGVDKNSKSNVVYETTEGMTPIDIFSSSNDTSRFKLMSMALLLDNSNDAIIWRGPRKTAMIQRLLIGVNWGELDYLIIDTPPGTSDEHIAVMTILKQQIHAKDFLRAILVTTPQMLSINDVRREITFCQKTSFQIIGLIENMSGYVCPYCSECTNIFAQGGGILLAEQYSIPFLGRLPIDNKLNVILDQGIQQVEHGLETILETETMKLFKNILDHILNHWE</sequence>
<dbReference type="GO" id="GO:0000209">
    <property type="term" value="P:protein polyubiquitination"/>
    <property type="evidence" value="ECO:0007669"/>
    <property type="project" value="TreeGrafter"/>
</dbReference>
<evidence type="ECO:0000313" key="18">
    <source>
        <dbReference type="Proteomes" id="UP000663854"/>
    </source>
</evidence>
<dbReference type="Pfam" id="PF11547">
    <property type="entry name" value="E3_UbLigase_EDD"/>
    <property type="match status" value="1"/>
</dbReference>
<dbReference type="CDD" id="cd14423">
    <property type="entry name" value="CUE_UBR5"/>
    <property type="match status" value="1"/>
</dbReference>
<dbReference type="SUPFAM" id="SSF63570">
    <property type="entry name" value="PABC (PABP) domain"/>
    <property type="match status" value="1"/>
</dbReference>
<dbReference type="InterPro" id="IPR000569">
    <property type="entry name" value="HECT_dom"/>
</dbReference>
<evidence type="ECO:0000313" key="19">
    <source>
        <dbReference type="Proteomes" id="UP000663870"/>
    </source>
</evidence>
<reference evidence="16" key="1">
    <citation type="submission" date="2021-02" db="EMBL/GenBank/DDBJ databases">
        <authorList>
            <person name="Nowell W R."/>
        </authorList>
    </citation>
    <scope>NUCLEOTIDE SEQUENCE</scope>
</reference>
<feature type="domain" description="UBR-type" evidence="14">
    <location>
        <begin position="1271"/>
        <end position="1339"/>
    </location>
</feature>
<dbReference type="Gene3D" id="3.90.1750.10">
    <property type="entry name" value="Hect, E3 ligase catalytic domains"/>
    <property type="match status" value="2"/>
</dbReference>
<keyword evidence="5 10" id="KW-0833">Ubl conjugation pathway</keyword>
<dbReference type="Gene3D" id="3.30.2410.10">
    <property type="entry name" value="Hect, E3 ligase catalytic domain"/>
    <property type="match status" value="1"/>
</dbReference>
<feature type="compositionally biased region" description="Low complexity" evidence="12">
    <location>
        <begin position="381"/>
        <end position="397"/>
    </location>
</feature>
<feature type="active site" description="Glycyl thioester intermediate" evidence="10">
    <location>
        <position position="2691"/>
    </location>
</feature>
<feature type="region of interest" description="Disordered" evidence="12">
    <location>
        <begin position="2254"/>
        <end position="2280"/>
    </location>
</feature>
<dbReference type="GO" id="GO:0005524">
    <property type="term" value="F:ATP binding"/>
    <property type="evidence" value="ECO:0007669"/>
    <property type="project" value="UniProtKB-KW"/>
</dbReference>
<dbReference type="InterPro" id="IPR033756">
    <property type="entry name" value="YlxH/NBP35"/>
</dbReference>
<evidence type="ECO:0000256" key="12">
    <source>
        <dbReference type="SAM" id="MobiDB-lite"/>
    </source>
</evidence>
<feature type="compositionally biased region" description="Low complexity" evidence="12">
    <location>
        <begin position="291"/>
        <end position="300"/>
    </location>
</feature>
<dbReference type="PANTHER" id="PTHR46276">
    <property type="entry name" value="E3 UBIQUITIN-PROTEIN LIGASE UBR5"/>
    <property type="match status" value="1"/>
</dbReference>
<feature type="region of interest" description="Disordered" evidence="12">
    <location>
        <begin position="291"/>
        <end position="333"/>
    </location>
</feature>
<keyword evidence="3" id="KW-0547">Nucleotide-binding</keyword>
<evidence type="ECO:0000256" key="9">
    <source>
        <dbReference type="ARBA" id="ARBA00023014"/>
    </source>
</evidence>
<evidence type="ECO:0000313" key="17">
    <source>
        <dbReference type="EMBL" id="CAF1314084.1"/>
    </source>
</evidence>
<dbReference type="Gene3D" id="1.10.8.10">
    <property type="entry name" value="DNA helicase RuvA subunit, C-terminal domain"/>
    <property type="match status" value="1"/>
</dbReference>
<name>A0A814L9E4_9BILA</name>
<evidence type="ECO:0000256" key="8">
    <source>
        <dbReference type="ARBA" id="ARBA00023004"/>
    </source>
</evidence>
<dbReference type="InterPro" id="IPR019591">
    <property type="entry name" value="Mrp/NBP35_ATP-bd"/>
</dbReference>
<dbReference type="SMART" id="SM00119">
    <property type="entry name" value="HECTc"/>
    <property type="match status" value="1"/>
</dbReference>
<evidence type="ECO:0000256" key="6">
    <source>
        <dbReference type="ARBA" id="ARBA00022833"/>
    </source>
</evidence>
<evidence type="ECO:0000256" key="11">
    <source>
        <dbReference type="PROSITE-ProRule" id="PRU00508"/>
    </source>
</evidence>
<dbReference type="GO" id="GO:0043130">
    <property type="term" value="F:ubiquitin binding"/>
    <property type="evidence" value="ECO:0007669"/>
    <property type="project" value="InterPro"/>
</dbReference>
<dbReference type="Proteomes" id="UP000663870">
    <property type="component" value="Unassembled WGS sequence"/>
</dbReference>
<feature type="region of interest" description="Disordered" evidence="12">
    <location>
        <begin position="1789"/>
        <end position="1853"/>
    </location>
</feature>
<evidence type="ECO:0000313" key="16">
    <source>
        <dbReference type="EMBL" id="CAF1062770.1"/>
    </source>
</evidence>
<proteinExistence type="inferred from homology"/>
<comment type="caution">
    <text evidence="16">The sequence shown here is derived from an EMBL/GenBank/DDBJ whole genome shotgun (WGS) entry which is preliminary data.</text>
</comment>
<dbReference type="InterPro" id="IPR035983">
    <property type="entry name" value="Hect_E3_ubiquitin_ligase"/>
</dbReference>
<evidence type="ECO:0000256" key="3">
    <source>
        <dbReference type="ARBA" id="ARBA00022741"/>
    </source>
</evidence>
<dbReference type="InterPro" id="IPR009091">
    <property type="entry name" value="RCC1/BLIP-II"/>
</dbReference>
<feature type="region of interest" description="Disordered" evidence="12">
    <location>
        <begin position="374"/>
        <end position="397"/>
    </location>
</feature>
<evidence type="ECO:0000259" key="14">
    <source>
        <dbReference type="PROSITE" id="PS51157"/>
    </source>
</evidence>
<keyword evidence="8" id="KW-0408">Iron</keyword>
<dbReference type="PROSITE" id="PS51157">
    <property type="entry name" value="ZF_UBR"/>
    <property type="match status" value="1"/>
</dbReference>
<keyword evidence="9" id="KW-0411">Iron-sulfur</keyword>
<dbReference type="Pfam" id="PF10609">
    <property type="entry name" value="ParA"/>
    <property type="match status" value="1"/>
</dbReference>
<evidence type="ECO:0000256" key="7">
    <source>
        <dbReference type="ARBA" id="ARBA00022840"/>
    </source>
</evidence>
<feature type="compositionally biased region" description="Low complexity" evidence="12">
    <location>
        <begin position="2081"/>
        <end position="2090"/>
    </location>
</feature>
<keyword evidence="2" id="KW-0479">Metal-binding</keyword>
<dbReference type="GO" id="GO:0005737">
    <property type="term" value="C:cytoplasm"/>
    <property type="evidence" value="ECO:0007669"/>
    <property type="project" value="TreeGrafter"/>
</dbReference>
<keyword evidence="6" id="KW-0862">Zinc</keyword>
<dbReference type="SMART" id="SM00517">
    <property type="entry name" value="PolyA"/>
    <property type="match status" value="1"/>
</dbReference>
<dbReference type="Proteomes" id="UP000663854">
    <property type="component" value="Unassembled WGS sequence"/>
</dbReference>
<feature type="compositionally biased region" description="Low complexity" evidence="12">
    <location>
        <begin position="1056"/>
        <end position="1066"/>
    </location>
</feature>
<dbReference type="CDD" id="cd02037">
    <property type="entry name" value="Mrp_NBP35"/>
    <property type="match status" value="1"/>
</dbReference>
<feature type="region of interest" description="Disordered" evidence="12">
    <location>
        <begin position="1026"/>
        <end position="1066"/>
    </location>
</feature>
<dbReference type="InterPro" id="IPR024725">
    <property type="entry name" value="UBR5_UBA"/>
</dbReference>
<evidence type="ECO:0000256" key="5">
    <source>
        <dbReference type="ARBA" id="ARBA00022786"/>
    </source>
</evidence>
<dbReference type="SUPFAM" id="SSF56204">
    <property type="entry name" value="Hect, E3 ligase catalytic domain"/>
    <property type="match status" value="1"/>
</dbReference>
<dbReference type="InterPro" id="IPR002004">
    <property type="entry name" value="PABP_HYD_C"/>
</dbReference>
<feature type="region of interest" description="Disordered" evidence="12">
    <location>
        <begin position="642"/>
        <end position="661"/>
    </location>
</feature>
<feature type="region of interest" description="Disordered" evidence="12">
    <location>
        <begin position="1742"/>
        <end position="1764"/>
    </location>
</feature>
<accession>A0A814L9E4</accession>
<feature type="compositionally biased region" description="Polar residues" evidence="12">
    <location>
        <begin position="1797"/>
        <end position="1812"/>
    </location>
</feature>
<dbReference type="Gene3D" id="3.40.50.300">
    <property type="entry name" value="P-loop containing nucleotide triphosphate hydrolases"/>
    <property type="match status" value="1"/>
</dbReference>
<dbReference type="SUPFAM" id="SSF52540">
    <property type="entry name" value="P-loop containing nucleoside triphosphate hydrolases"/>
    <property type="match status" value="1"/>
</dbReference>
<dbReference type="GO" id="GO:0034450">
    <property type="term" value="F:ubiquitin-ubiquitin ligase activity"/>
    <property type="evidence" value="ECO:0007669"/>
    <property type="project" value="TreeGrafter"/>
</dbReference>
<feature type="domain" description="PABC" evidence="15">
    <location>
        <begin position="2317"/>
        <end position="2395"/>
    </location>
</feature>
<keyword evidence="4" id="KW-0863">Zinc-finger</keyword>
<keyword evidence="7" id="KW-0067">ATP-binding</keyword>
<dbReference type="GO" id="GO:0140663">
    <property type="term" value="F:ATP-dependent FeS chaperone activity"/>
    <property type="evidence" value="ECO:0007669"/>
    <property type="project" value="InterPro"/>
</dbReference>
<evidence type="ECO:0000256" key="10">
    <source>
        <dbReference type="PROSITE-ProRule" id="PRU00104"/>
    </source>
</evidence>
<dbReference type="GO" id="GO:0051539">
    <property type="term" value="F:4 iron, 4 sulfur cluster binding"/>
    <property type="evidence" value="ECO:0007669"/>
    <property type="project" value="UniProtKB-KW"/>
</dbReference>
<dbReference type="Gene3D" id="1.10.1900.10">
    <property type="entry name" value="c-terminal domain of poly(a) binding protein"/>
    <property type="match status" value="1"/>
</dbReference>
<keyword evidence="1" id="KW-0004">4Fe-4S</keyword>
<dbReference type="EMBL" id="CAJNOH010000510">
    <property type="protein sequence ID" value="CAF1062770.1"/>
    <property type="molecule type" value="Genomic_DNA"/>
</dbReference>
<dbReference type="HAMAP" id="MF_02040">
    <property type="entry name" value="Mrp_NBP35"/>
    <property type="match status" value="1"/>
</dbReference>
<evidence type="ECO:0008006" key="20">
    <source>
        <dbReference type="Google" id="ProtNLM"/>
    </source>
</evidence>
<dbReference type="Gene3D" id="3.30.2160.10">
    <property type="entry name" value="Hect, E3 ligase catalytic domain"/>
    <property type="match status" value="1"/>
</dbReference>
<dbReference type="FunFam" id="3.30.2410.10:FF:000008">
    <property type="entry name" value="Putative E3 ubiquitin-protein ligase UBR5"/>
    <property type="match status" value="1"/>
</dbReference>
<dbReference type="PROSITE" id="PS50237">
    <property type="entry name" value="HECT"/>
    <property type="match status" value="1"/>
</dbReference>
<evidence type="ECO:0000259" key="13">
    <source>
        <dbReference type="PROSITE" id="PS50237"/>
    </source>
</evidence>
<feature type="compositionally biased region" description="Low complexity" evidence="12">
    <location>
        <begin position="1035"/>
        <end position="1047"/>
    </location>
</feature>
<dbReference type="GO" id="GO:0008270">
    <property type="term" value="F:zinc ion binding"/>
    <property type="evidence" value="ECO:0007669"/>
    <property type="project" value="UniProtKB-KW"/>
</dbReference>
<dbReference type="GO" id="GO:0003723">
    <property type="term" value="F:RNA binding"/>
    <property type="evidence" value="ECO:0007669"/>
    <property type="project" value="InterPro"/>
</dbReference>
<dbReference type="InterPro" id="IPR036053">
    <property type="entry name" value="PABP-dom"/>
</dbReference>
<feature type="compositionally biased region" description="Low complexity" evidence="12">
    <location>
        <begin position="307"/>
        <end position="325"/>
    </location>
</feature>
<dbReference type="CDD" id="cd19675">
    <property type="entry name" value="UBR-box_UBR5"/>
    <property type="match status" value="1"/>
</dbReference>
<evidence type="ECO:0000256" key="1">
    <source>
        <dbReference type="ARBA" id="ARBA00022485"/>
    </source>
</evidence>
<dbReference type="InterPro" id="IPR000808">
    <property type="entry name" value="Mrp-like_CS"/>
</dbReference>
<protein>
    <recommendedName>
        <fullName evidence="20">E3 ubiquitin-protein ligase UBR5</fullName>
    </recommendedName>
</protein>
<feature type="compositionally biased region" description="Polar residues" evidence="12">
    <location>
        <begin position="1754"/>
        <end position="1764"/>
    </location>
</feature>
<feature type="zinc finger region" description="UBR-type" evidence="11">
    <location>
        <begin position="1271"/>
        <end position="1339"/>
    </location>
</feature>
<dbReference type="PROSITE" id="PS51309">
    <property type="entry name" value="PABC"/>
    <property type="match status" value="1"/>
</dbReference>
<dbReference type="FunFam" id="1.10.8.10:FF:000009">
    <property type="entry name" value="Putative E3 ubiquitin-protein ligase UBR5"/>
    <property type="match status" value="1"/>
</dbReference>
<dbReference type="GO" id="GO:0005634">
    <property type="term" value="C:nucleus"/>
    <property type="evidence" value="ECO:0007669"/>
    <property type="project" value="TreeGrafter"/>
</dbReference>
<dbReference type="GO" id="GO:0016226">
    <property type="term" value="P:iron-sulfur cluster assembly"/>
    <property type="evidence" value="ECO:0007669"/>
    <property type="project" value="InterPro"/>
</dbReference>
<evidence type="ECO:0000256" key="2">
    <source>
        <dbReference type="ARBA" id="ARBA00022723"/>
    </source>
</evidence>
<organism evidence="16 18">
    <name type="scientific">Rotaria sordida</name>
    <dbReference type="NCBI Taxonomy" id="392033"/>
    <lineage>
        <taxon>Eukaryota</taxon>
        <taxon>Metazoa</taxon>
        <taxon>Spiralia</taxon>
        <taxon>Gnathifera</taxon>
        <taxon>Rotifera</taxon>
        <taxon>Eurotatoria</taxon>
        <taxon>Bdelloidea</taxon>
        <taxon>Philodinida</taxon>
        <taxon>Philodinidae</taxon>
        <taxon>Rotaria</taxon>
    </lineage>
</organism>
<evidence type="ECO:0000259" key="15">
    <source>
        <dbReference type="PROSITE" id="PS51309"/>
    </source>
</evidence>
<dbReference type="SMART" id="SM00396">
    <property type="entry name" value="ZnF_UBR1"/>
    <property type="match status" value="1"/>
</dbReference>
<dbReference type="SUPFAM" id="SSF50985">
    <property type="entry name" value="RCC1/BLIP-II"/>
    <property type="match status" value="1"/>
</dbReference>
<feature type="domain" description="HECT" evidence="13">
    <location>
        <begin position="2411"/>
        <end position="2722"/>
    </location>
</feature>
<keyword evidence="19" id="KW-1185">Reference proteome</keyword>
<evidence type="ECO:0000256" key="4">
    <source>
        <dbReference type="ARBA" id="ARBA00022771"/>
    </source>
</evidence>
<feature type="region of interest" description="Disordered" evidence="12">
    <location>
        <begin position="2076"/>
        <end position="2095"/>
    </location>
</feature>
<dbReference type="PROSITE" id="PS01215">
    <property type="entry name" value="MRP"/>
    <property type="match status" value="1"/>
</dbReference>
<dbReference type="InterPro" id="IPR047503">
    <property type="entry name" value="UBR-box_UBR5"/>
</dbReference>
<dbReference type="EMBL" id="CAJNOL010001213">
    <property type="protein sequence ID" value="CAF1314084.1"/>
    <property type="molecule type" value="Genomic_DNA"/>
</dbReference>
<dbReference type="InterPro" id="IPR027417">
    <property type="entry name" value="P-loop_NTPase"/>
</dbReference>
<feature type="compositionally biased region" description="Acidic residues" evidence="12">
    <location>
        <begin position="1821"/>
        <end position="1832"/>
    </location>
</feature>
<gene>
    <name evidence="17" type="ORF">JXQ802_LOCUS30181</name>
    <name evidence="16" type="ORF">PYM288_LOCUS17739</name>
</gene>
<dbReference type="PANTHER" id="PTHR46276:SF1">
    <property type="entry name" value="E3 UBIQUITIN-PROTEIN LIGASE UBR5"/>
    <property type="match status" value="1"/>
</dbReference>
<dbReference type="GO" id="GO:0090263">
    <property type="term" value="P:positive regulation of canonical Wnt signaling pathway"/>
    <property type="evidence" value="ECO:0007669"/>
    <property type="project" value="TreeGrafter"/>
</dbReference>
<dbReference type="Pfam" id="PF00658">
    <property type="entry name" value="MLLE"/>
    <property type="match status" value="1"/>
</dbReference>
<feature type="compositionally biased region" description="Low complexity" evidence="12">
    <location>
        <begin position="2254"/>
        <end position="2275"/>
    </location>
</feature>
<dbReference type="Pfam" id="PF00632">
    <property type="entry name" value="HECT"/>
    <property type="match status" value="1"/>
</dbReference>
<dbReference type="InterPro" id="IPR003126">
    <property type="entry name" value="Znf_UBR"/>
</dbReference>